<dbReference type="EMBL" id="CP001945">
    <property type="protein sequence ID" value="ADM11364.1"/>
    <property type="molecule type" value="Genomic_DNA"/>
</dbReference>
<protein>
    <recommendedName>
        <fullName evidence="9">Sm protein F</fullName>
    </recommendedName>
</protein>
<evidence type="ECO:0000313" key="13">
    <source>
        <dbReference type="Proteomes" id="UP000002313"/>
    </source>
</evidence>
<keyword evidence="5 10" id="KW-0694">RNA-binding</keyword>
<dbReference type="GO" id="GO:0000398">
    <property type="term" value="P:mRNA splicing, via spliceosome"/>
    <property type="evidence" value="ECO:0007669"/>
    <property type="project" value="InterPro"/>
</dbReference>
<dbReference type="RefSeq" id="XP_003072724.1">
    <property type="nucleotide sequence ID" value="XM_003072678.1"/>
</dbReference>
<evidence type="ECO:0000256" key="3">
    <source>
        <dbReference type="ARBA" id="ARBA00022664"/>
    </source>
</evidence>
<dbReference type="Proteomes" id="UP000002313">
    <property type="component" value="Chromosome IV"/>
</dbReference>
<dbReference type="SUPFAM" id="SSF50182">
    <property type="entry name" value="Sm-like ribonucleoproteins"/>
    <property type="match status" value="1"/>
</dbReference>
<dbReference type="Gene3D" id="2.30.30.100">
    <property type="match status" value="1"/>
</dbReference>
<keyword evidence="8 10" id="KW-0687">Ribonucleoprotein</keyword>
<dbReference type="InterPro" id="IPR047575">
    <property type="entry name" value="Sm"/>
</dbReference>
<evidence type="ECO:0000256" key="2">
    <source>
        <dbReference type="ARBA" id="ARBA00007927"/>
    </source>
</evidence>
<name>E0S6M9_ENCIT</name>
<evidence type="ECO:0000256" key="9">
    <source>
        <dbReference type="ARBA" id="ARBA00030144"/>
    </source>
</evidence>
<dbReference type="OrthoDB" id="429711at2759"/>
<dbReference type="GO" id="GO:0034715">
    <property type="term" value="C:pICln-Sm protein complex"/>
    <property type="evidence" value="ECO:0007669"/>
    <property type="project" value="TreeGrafter"/>
</dbReference>
<organism evidence="12 13">
    <name type="scientific">Encephalitozoon intestinalis (strain ATCC 50506)</name>
    <name type="common">Microsporidian parasite</name>
    <name type="synonym">Septata intestinalis</name>
    <dbReference type="NCBI Taxonomy" id="876142"/>
    <lineage>
        <taxon>Eukaryota</taxon>
        <taxon>Fungi</taxon>
        <taxon>Fungi incertae sedis</taxon>
        <taxon>Microsporidia</taxon>
        <taxon>Unikaryonidae</taxon>
        <taxon>Encephalitozoon</taxon>
    </lineage>
</organism>
<keyword evidence="7 10" id="KW-0539">Nucleus</keyword>
<proteinExistence type="inferred from homology"/>
<evidence type="ECO:0000313" key="12">
    <source>
        <dbReference type="EMBL" id="ADM11364.1"/>
    </source>
</evidence>
<dbReference type="InterPro" id="IPR034100">
    <property type="entry name" value="Sm_F"/>
</dbReference>
<dbReference type="GO" id="GO:0071013">
    <property type="term" value="C:catalytic step 2 spliceosome"/>
    <property type="evidence" value="ECO:0007669"/>
    <property type="project" value="TreeGrafter"/>
</dbReference>
<keyword evidence="4 10" id="KW-0747">Spliceosome</keyword>
<evidence type="ECO:0000256" key="8">
    <source>
        <dbReference type="ARBA" id="ARBA00023274"/>
    </source>
</evidence>
<dbReference type="AlphaFoldDB" id="E0S6M9"/>
<dbReference type="CDD" id="cd01722">
    <property type="entry name" value="Sm_F"/>
    <property type="match status" value="1"/>
</dbReference>
<dbReference type="PIRSF" id="PIRSF006609">
    <property type="entry name" value="snRNP_SmF"/>
    <property type="match status" value="1"/>
</dbReference>
<dbReference type="GO" id="GO:0003723">
    <property type="term" value="F:RNA binding"/>
    <property type="evidence" value="ECO:0007669"/>
    <property type="project" value="UniProtKB-UniRule"/>
</dbReference>
<dbReference type="InterPro" id="IPR010920">
    <property type="entry name" value="LSM_dom_sf"/>
</dbReference>
<dbReference type="InterPro" id="IPR016487">
    <property type="entry name" value="Lsm6/sSmF"/>
</dbReference>
<evidence type="ECO:0000256" key="10">
    <source>
        <dbReference type="PIRNR" id="PIRNR006609"/>
    </source>
</evidence>
<dbReference type="SMART" id="SM00651">
    <property type="entry name" value="Sm"/>
    <property type="match status" value="1"/>
</dbReference>
<comment type="subcellular location">
    <subcellularLocation>
        <location evidence="1 10">Nucleus</location>
    </subcellularLocation>
</comment>
<gene>
    <name evidence="12" type="ORF">Eint_040740</name>
</gene>
<dbReference type="KEGG" id="ein:Eint_040740"/>
<dbReference type="GeneID" id="9699127"/>
<accession>E0S6M9</accession>
<dbReference type="PANTHER" id="PTHR11021:SF0">
    <property type="entry name" value="SMALL NUCLEAR RIBONUCLEOPROTEIN F"/>
    <property type="match status" value="1"/>
</dbReference>
<comment type="similarity">
    <text evidence="2 10">Belongs to the snRNP Sm proteins family. SmF/LSm6 subfamily.</text>
</comment>
<dbReference type="GO" id="GO:0005685">
    <property type="term" value="C:U1 snRNP"/>
    <property type="evidence" value="ECO:0007669"/>
    <property type="project" value="TreeGrafter"/>
</dbReference>
<evidence type="ECO:0000256" key="5">
    <source>
        <dbReference type="ARBA" id="ARBA00022884"/>
    </source>
</evidence>
<evidence type="ECO:0000256" key="1">
    <source>
        <dbReference type="ARBA" id="ARBA00004123"/>
    </source>
</evidence>
<evidence type="ECO:0000259" key="11">
    <source>
        <dbReference type="PROSITE" id="PS52002"/>
    </source>
</evidence>
<keyword evidence="3 10" id="KW-0507">mRNA processing</keyword>
<dbReference type="HOGENOM" id="CLU_076902_12_2_1"/>
<dbReference type="Pfam" id="PF01423">
    <property type="entry name" value="LSM"/>
    <property type="match status" value="1"/>
</dbReference>
<evidence type="ECO:0000256" key="7">
    <source>
        <dbReference type="ARBA" id="ARBA00023242"/>
    </source>
</evidence>
<keyword evidence="6 10" id="KW-0508">mRNA splicing</keyword>
<evidence type="ECO:0000256" key="6">
    <source>
        <dbReference type="ARBA" id="ARBA00023187"/>
    </source>
</evidence>
<evidence type="ECO:0000256" key="4">
    <source>
        <dbReference type="ARBA" id="ARBA00022728"/>
    </source>
</evidence>
<dbReference type="InterPro" id="IPR001163">
    <property type="entry name" value="Sm_dom_euk/arc"/>
</dbReference>
<reference evidence="12 13" key="2">
    <citation type="journal article" date="2012" name="Proc. Natl. Acad. Sci. U.S.A.">
        <title>Gain and loss of multiple functionally related, horizontally transferred genes in the reduced genomes of two microsporidian parasites.</title>
        <authorList>
            <person name="Pombert J.-F."/>
            <person name="Selman M."/>
            <person name="Burki F."/>
            <person name="Bardell F.T."/>
            <person name="Farinelli L."/>
            <person name="Solter L.F."/>
            <person name="Whitman D.W."/>
            <person name="Weiss L.M."/>
            <person name="Corradi N."/>
            <person name="Keeling P.J."/>
        </authorList>
    </citation>
    <scope>NUCLEOTIDE SEQUENCE [LARGE SCALE GENOMIC DNA]</scope>
    <source>
        <strain evidence="12 13">ATCC 50506</strain>
    </source>
</reference>
<sequence length="81" mass="9209">MEESYGGKPSRENPKQFLHRIRDKNVSVTLKWGQVYEGVLVTSDNYFNILLDKCIEKDGESEAMVGEVTIRCNNIKSIAES</sequence>
<dbReference type="PANTHER" id="PTHR11021">
    <property type="entry name" value="SMALL NUCLEAR RIBONUCLEOPROTEIN F SNRNP-F"/>
    <property type="match status" value="1"/>
</dbReference>
<reference evidence="12 13" key="1">
    <citation type="journal article" date="2010" name="Nat. Commun.">
        <title>The complete sequence of the smallest known nuclear genome from the microsporidian Encephalitozoon intestinalis.</title>
        <authorList>
            <person name="Corradi N."/>
            <person name="Pombert J.-F."/>
            <person name="Farinelli L."/>
            <person name="Didier E.S."/>
            <person name="Keeling P.J."/>
        </authorList>
    </citation>
    <scope>NUCLEOTIDE SEQUENCE [LARGE SCALE GENOMIC DNA]</scope>
    <source>
        <strain evidence="12 13">ATCC 50506</strain>
    </source>
</reference>
<keyword evidence="13" id="KW-1185">Reference proteome</keyword>
<dbReference type="PROSITE" id="PS52002">
    <property type="entry name" value="SM"/>
    <property type="match status" value="1"/>
</dbReference>
<dbReference type="VEuPathDB" id="MicrosporidiaDB:Eint_040740"/>
<feature type="domain" description="Sm" evidence="11">
    <location>
        <begin position="13"/>
        <end position="81"/>
    </location>
</feature>